<gene>
    <name evidence="1" type="ORF">ADL15_40575</name>
</gene>
<dbReference type="PANTHER" id="PTHR36221:SF1">
    <property type="entry name" value="DUF742 DOMAIN-CONTAINING PROTEIN"/>
    <property type="match status" value="1"/>
</dbReference>
<dbReference type="Proteomes" id="UP000053244">
    <property type="component" value="Unassembled WGS sequence"/>
</dbReference>
<proteinExistence type="predicted"/>
<dbReference type="EMBL" id="LLZH01000313">
    <property type="protein sequence ID" value="KUL25503.1"/>
    <property type="molecule type" value="Genomic_DNA"/>
</dbReference>
<accession>A0A101JES8</accession>
<dbReference type="Pfam" id="PF05331">
    <property type="entry name" value="DUF742"/>
    <property type="match status" value="1"/>
</dbReference>
<organism evidence="1 2">
    <name type="scientific">Actinoplanes awajinensis subsp. mycoplanecinus</name>
    <dbReference type="NCBI Taxonomy" id="135947"/>
    <lineage>
        <taxon>Bacteria</taxon>
        <taxon>Bacillati</taxon>
        <taxon>Actinomycetota</taxon>
        <taxon>Actinomycetes</taxon>
        <taxon>Micromonosporales</taxon>
        <taxon>Micromonosporaceae</taxon>
        <taxon>Actinoplanes</taxon>
    </lineage>
</organism>
<evidence type="ECO:0008006" key="3">
    <source>
        <dbReference type="Google" id="ProtNLM"/>
    </source>
</evidence>
<dbReference type="AlphaFoldDB" id="A0A101JES8"/>
<sequence>MARPEDAWWDDDAGPLVRLYARVGGRSAALPGGLELSAIVHCPPETPEPDGLSADQLAALRLVRRPLALSEVAVRLGLPIGAARLLLGELLAAGLIEVRQRDSSPAVLEQLLSGLRSL</sequence>
<evidence type="ECO:0000313" key="1">
    <source>
        <dbReference type="EMBL" id="KUL25503.1"/>
    </source>
</evidence>
<reference evidence="1 2" key="1">
    <citation type="submission" date="2015-10" db="EMBL/GenBank/DDBJ databases">
        <authorList>
            <person name="Gilbert D.G."/>
        </authorList>
    </citation>
    <scope>NUCLEOTIDE SEQUENCE [LARGE SCALE GENOMIC DNA]</scope>
    <source>
        <strain evidence="1 2">NRRL B-16712</strain>
    </source>
</reference>
<dbReference type="RefSeq" id="WP_067703475.1">
    <property type="nucleotide sequence ID" value="NZ_LLZH01000313.1"/>
</dbReference>
<name>A0A101JES8_9ACTN</name>
<comment type="caution">
    <text evidence="1">The sequence shown here is derived from an EMBL/GenBank/DDBJ whole genome shotgun (WGS) entry which is preliminary data.</text>
</comment>
<protein>
    <recommendedName>
        <fullName evidence="3">DUF742 domain-containing protein</fullName>
    </recommendedName>
</protein>
<dbReference type="PANTHER" id="PTHR36221">
    <property type="entry name" value="DUF742 DOMAIN-CONTAINING PROTEIN"/>
    <property type="match status" value="1"/>
</dbReference>
<dbReference type="OrthoDB" id="3296462at2"/>
<dbReference type="InterPro" id="IPR007995">
    <property type="entry name" value="DUF742"/>
</dbReference>
<keyword evidence="2" id="KW-1185">Reference proteome</keyword>
<evidence type="ECO:0000313" key="2">
    <source>
        <dbReference type="Proteomes" id="UP000053244"/>
    </source>
</evidence>